<gene>
    <name evidence="4" type="ORF">GCM10008919_14120</name>
</gene>
<comment type="caution">
    <text evidence="4">The sequence shown here is derived from an EMBL/GenBank/DDBJ whole genome shotgun (WGS) entry which is preliminary data.</text>
</comment>
<feature type="chain" id="PRO_5045474310" description="Filamentous haemagglutinin FhaB/tRNA nuclease CdiA-like TPS domain-containing protein" evidence="2">
    <location>
        <begin position="27"/>
        <end position="998"/>
    </location>
</feature>
<reference evidence="5" key="1">
    <citation type="journal article" date="2019" name="Int. J. Syst. Evol. Microbiol.">
        <title>The Global Catalogue of Microorganisms (GCM) 10K type strain sequencing project: providing services to taxonomists for standard genome sequencing and annotation.</title>
        <authorList>
            <consortium name="The Broad Institute Genomics Platform"/>
            <consortium name="The Broad Institute Genome Sequencing Center for Infectious Disease"/>
            <person name="Wu L."/>
            <person name="Ma J."/>
        </authorList>
    </citation>
    <scope>NUCLEOTIDE SEQUENCE [LARGE SCALE GENOMIC DNA]</scope>
    <source>
        <strain evidence="5">JCM 8542</strain>
    </source>
</reference>
<feature type="signal peptide" evidence="2">
    <location>
        <begin position="1"/>
        <end position="26"/>
    </location>
</feature>
<dbReference type="SUPFAM" id="SSF51126">
    <property type="entry name" value="Pectin lyase-like"/>
    <property type="match status" value="1"/>
</dbReference>
<accession>A0ABP3CPI6</accession>
<evidence type="ECO:0000256" key="1">
    <source>
        <dbReference type="SAM" id="MobiDB-lite"/>
    </source>
</evidence>
<evidence type="ECO:0000256" key="2">
    <source>
        <dbReference type="SAM" id="SignalP"/>
    </source>
</evidence>
<dbReference type="NCBIfam" id="TIGR01901">
    <property type="entry name" value="adhes_NPXG"/>
    <property type="match status" value="1"/>
</dbReference>
<keyword evidence="5" id="KW-1185">Reference proteome</keyword>
<dbReference type="InterPro" id="IPR012334">
    <property type="entry name" value="Pectin_lyas_fold"/>
</dbReference>
<dbReference type="Gene3D" id="2.160.20.10">
    <property type="entry name" value="Single-stranded right-handed beta-helix, Pectin lyase-like"/>
    <property type="match status" value="1"/>
</dbReference>
<name>A0ABP3CPI6_9FIRM</name>
<dbReference type="Pfam" id="PF05860">
    <property type="entry name" value="TPS"/>
    <property type="match status" value="1"/>
</dbReference>
<feature type="region of interest" description="Disordered" evidence="1">
    <location>
        <begin position="843"/>
        <end position="872"/>
    </location>
</feature>
<feature type="domain" description="Filamentous haemagglutinin FhaB/tRNA nuclease CdiA-like TPS" evidence="3">
    <location>
        <begin position="24"/>
        <end position="144"/>
    </location>
</feature>
<dbReference type="RefSeq" id="WP_304986710.1">
    <property type="nucleotide sequence ID" value="NZ_BAAACR010000009.1"/>
</dbReference>
<dbReference type="InterPro" id="IPR011050">
    <property type="entry name" value="Pectin_lyase_fold/virulence"/>
</dbReference>
<dbReference type="EMBL" id="BAAACR010000009">
    <property type="protein sequence ID" value="GAA0212038.1"/>
    <property type="molecule type" value="Genomic_DNA"/>
</dbReference>
<protein>
    <recommendedName>
        <fullName evidence="3">Filamentous haemagglutinin FhaB/tRNA nuclease CdiA-like TPS domain-containing protein</fullName>
    </recommendedName>
</protein>
<evidence type="ECO:0000259" key="3">
    <source>
        <dbReference type="SMART" id="SM00912"/>
    </source>
</evidence>
<proteinExistence type="predicted"/>
<sequence>MNLKKKMRRSSLAALITLALTSSALAMPTGGVVQSGDVNIGGSTDFSTVADGATITAGTDSTINWNTFNIANGETLNFNIADGKLLLNQVTGAQVSDILGTMRQTGLGKGSLALVNPNGIHIGGDAVLDVNALTLSTLGIVTKNDTETLIREGALGARAITVDQGAQFDIARKLSLFGGKVSVADGIVFNLNNVPDPKESMLEVVAAKELYWQEGSDHDSDLSKWTMERGNTVDFHGRVNALSTGKDAEINIFGYAVNADRAHIDGDRAEVAIAAWTKLESDDRNNAPVKTTKIELSPENVVRADGLRIREKNSTEIRGGKVELKNSTIDSARLDITAHKSFNTEGDMDRSSERQAMTATADNSVTLDNVTINGMTPQHGGYHWFEITGGAVNIANSNIHTEKTLNIGAISSLDRTMKNRHWATPIELKGTRTSTAANTLNVTNSTLKVTRPTWESDPYIIQADLNAKAVKLTGGTVHLTGATIETPLLAPIMAGTTVEREDSPYDQTAHTPSTTELHSTRTTLAHTVTIDGTSTIRATDVAVGGGKVTVGNDVTFNLGDGSGGAMEVVAGSRVPSGETEITTTAPENEVQFHGKIRGVGMKNQYVGIMGKTVNLDHADIRDVGKVYAAAIKRLNYAEDAHGNEVSTVSTGADNALNADGLTVEAKRFSIRSGQITLKNTMLNAIRGKLQAGTMERGDKTKLTQGGAVYLDNTKITVDGSDPANFAFSSISETAALVNGTEIKAPNGKIGILTGHSYDEYTDKAVVTKDSKLSLWKSKVEGRNMDITAGSIDLNDMSALTAADDIEIELSGTDTLRADGSTGTLLRDATSHATKAGQELTSFTVQSADKPIPPVPQPPAPPVNPDVPSLSEDDTSNIAEGNAKAQDALVEPTQEKRAEALTKTVAQLNEKVGTSRRQTAGVVVGIVQEIANAATLSDGEKVALVEQVLNAYAPVQEARAEQDNVVTNTLDEAVNAAANVSIAPVYPDEAEAEEVVSFA</sequence>
<dbReference type="Proteomes" id="UP001500399">
    <property type="component" value="Unassembled WGS sequence"/>
</dbReference>
<dbReference type="InterPro" id="IPR008638">
    <property type="entry name" value="FhaB/CdiA-like_TPS"/>
</dbReference>
<organism evidence="4 5">
    <name type="scientific">Selenomonas dianae</name>
    <dbReference type="NCBI Taxonomy" id="135079"/>
    <lineage>
        <taxon>Bacteria</taxon>
        <taxon>Bacillati</taxon>
        <taxon>Bacillota</taxon>
        <taxon>Negativicutes</taxon>
        <taxon>Selenomonadales</taxon>
        <taxon>Selenomonadaceae</taxon>
        <taxon>Selenomonas</taxon>
    </lineage>
</organism>
<evidence type="ECO:0000313" key="4">
    <source>
        <dbReference type="EMBL" id="GAA0212038.1"/>
    </source>
</evidence>
<evidence type="ECO:0000313" key="5">
    <source>
        <dbReference type="Proteomes" id="UP001500399"/>
    </source>
</evidence>
<dbReference type="SMART" id="SM00912">
    <property type="entry name" value="Haemagg_act"/>
    <property type="match status" value="1"/>
</dbReference>
<feature type="compositionally biased region" description="Pro residues" evidence="1">
    <location>
        <begin position="850"/>
        <end position="864"/>
    </location>
</feature>
<keyword evidence="2" id="KW-0732">Signal</keyword>